<sequence>MGPKFSTRLALGMIACFAPLSASAAFVSPTSWSRGIGGTTYQEWDVFSTNSGATPDVGNVNGNGTASLTETVSGSFITSGGNIYHAGAASSFTVTTPEADVTAPAPDHNVTAIVQIRSQGTELDYSSVLLNGIAAVDTAELGRIALGGFGGELVDSWFLFNIPYAAFGDGIPGVEDLTLTFNATGAHMSLDRLSIDTAIQPFGFYAEPNPVPEPASLALLGLGAITMLTRRRA</sequence>
<comment type="caution">
    <text evidence="3">The sequence shown here is derived from an EMBL/GenBank/DDBJ whole genome shotgun (WGS) entry which is preliminary data.</text>
</comment>
<organism evidence="3 4">
    <name type="scientific">Algisphaera agarilytica</name>
    <dbReference type="NCBI Taxonomy" id="1385975"/>
    <lineage>
        <taxon>Bacteria</taxon>
        <taxon>Pseudomonadati</taxon>
        <taxon>Planctomycetota</taxon>
        <taxon>Phycisphaerae</taxon>
        <taxon>Phycisphaerales</taxon>
        <taxon>Phycisphaeraceae</taxon>
        <taxon>Algisphaera</taxon>
    </lineage>
</organism>
<keyword evidence="4" id="KW-1185">Reference proteome</keyword>
<keyword evidence="1" id="KW-0732">Signal</keyword>
<dbReference type="Proteomes" id="UP000541810">
    <property type="component" value="Unassembled WGS sequence"/>
</dbReference>
<evidence type="ECO:0000313" key="4">
    <source>
        <dbReference type="Proteomes" id="UP000541810"/>
    </source>
</evidence>
<gene>
    <name evidence="3" type="ORF">HNQ40_000424</name>
</gene>
<dbReference type="InterPro" id="IPR013424">
    <property type="entry name" value="Ice-binding_C"/>
</dbReference>
<accession>A0A7X0H3I4</accession>
<feature type="signal peptide" evidence="1">
    <location>
        <begin position="1"/>
        <end position="24"/>
    </location>
</feature>
<dbReference type="RefSeq" id="WP_184675922.1">
    <property type="nucleotide sequence ID" value="NZ_JACHGY010000001.1"/>
</dbReference>
<feature type="domain" description="Ice-binding protein C-terminal" evidence="2">
    <location>
        <begin position="210"/>
        <end position="232"/>
    </location>
</feature>
<dbReference type="Pfam" id="PF07589">
    <property type="entry name" value="PEP-CTERM"/>
    <property type="match status" value="1"/>
</dbReference>
<dbReference type="EMBL" id="JACHGY010000001">
    <property type="protein sequence ID" value="MBB6428618.1"/>
    <property type="molecule type" value="Genomic_DNA"/>
</dbReference>
<protein>
    <recommendedName>
        <fullName evidence="2">Ice-binding protein C-terminal domain-containing protein</fullName>
    </recommendedName>
</protein>
<dbReference type="NCBIfam" id="TIGR02595">
    <property type="entry name" value="PEP_CTERM"/>
    <property type="match status" value="1"/>
</dbReference>
<evidence type="ECO:0000313" key="3">
    <source>
        <dbReference type="EMBL" id="MBB6428618.1"/>
    </source>
</evidence>
<evidence type="ECO:0000256" key="1">
    <source>
        <dbReference type="SAM" id="SignalP"/>
    </source>
</evidence>
<feature type="chain" id="PRO_5031049506" description="Ice-binding protein C-terminal domain-containing protein" evidence="1">
    <location>
        <begin position="25"/>
        <end position="233"/>
    </location>
</feature>
<proteinExistence type="predicted"/>
<dbReference type="AlphaFoldDB" id="A0A7X0H3I4"/>
<reference evidence="3 4" key="1">
    <citation type="submission" date="2020-08" db="EMBL/GenBank/DDBJ databases">
        <title>Genomic Encyclopedia of Type Strains, Phase IV (KMG-IV): sequencing the most valuable type-strain genomes for metagenomic binning, comparative biology and taxonomic classification.</title>
        <authorList>
            <person name="Goeker M."/>
        </authorList>
    </citation>
    <scope>NUCLEOTIDE SEQUENCE [LARGE SCALE GENOMIC DNA]</scope>
    <source>
        <strain evidence="3 4">DSM 103725</strain>
    </source>
</reference>
<evidence type="ECO:0000259" key="2">
    <source>
        <dbReference type="Pfam" id="PF07589"/>
    </source>
</evidence>
<name>A0A7X0H3I4_9BACT</name>